<dbReference type="EMBL" id="BRYB01000436">
    <property type="protein sequence ID" value="GMI30021.1"/>
    <property type="molecule type" value="Genomic_DNA"/>
</dbReference>
<gene>
    <name evidence="4" type="ORF">TeGR_g3168</name>
</gene>
<keyword evidence="3" id="KW-0732">Signal</keyword>
<keyword evidence="5" id="KW-1185">Reference proteome</keyword>
<dbReference type="Proteomes" id="UP001165060">
    <property type="component" value="Unassembled WGS sequence"/>
</dbReference>
<dbReference type="InterPro" id="IPR019734">
    <property type="entry name" value="TPR_rpt"/>
</dbReference>
<dbReference type="Gene3D" id="3.40.50.11380">
    <property type="match status" value="1"/>
</dbReference>
<dbReference type="InterPro" id="IPR011990">
    <property type="entry name" value="TPR-like_helical_dom_sf"/>
</dbReference>
<dbReference type="SUPFAM" id="SSF48452">
    <property type="entry name" value="TPR-like"/>
    <property type="match status" value="1"/>
</dbReference>
<dbReference type="PROSITE" id="PS50005">
    <property type="entry name" value="TPR"/>
    <property type="match status" value="1"/>
</dbReference>
<comment type="caution">
    <text evidence="4">The sequence shown here is derived from an EMBL/GenBank/DDBJ whole genome shotgun (WGS) entry which is preliminary data.</text>
</comment>
<reference evidence="4 5" key="1">
    <citation type="journal article" date="2023" name="Commun. Biol.">
        <title>Genome analysis of Parmales, the sister group of diatoms, reveals the evolutionary specialization of diatoms from phago-mixotrophs to photoautotrophs.</title>
        <authorList>
            <person name="Ban H."/>
            <person name="Sato S."/>
            <person name="Yoshikawa S."/>
            <person name="Yamada K."/>
            <person name="Nakamura Y."/>
            <person name="Ichinomiya M."/>
            <person name="Sato N."/>
            <person name="Blanc-Mathieu R."/>
            <person name="Endo H."/>
            <person name="Kuwata A."/>
            <person name="Ogata H."/>
        </authorList>
    </citation>
    <scope>NUCLEOTIDE SEQUENCE [LARGE SCALE GENOMIC DNA]</scope>
</reference>
<feature type="region of interest" description="Disordered" evidence="2">
    <location>
        <begin position="295"/>
        <end position="315"/>
    </location>
</feature>
<dbReference type="Gene3D" id="3.40.50.2000">
    <property type="entry name" value="Glycogen Phosphorylase B"/>
    <property type="match status" value="1"/>
</dbReference>
<accession>A0ABQ6MQ87</accession>
<feature type="chain" id="PRO_5045710169" evidence="3">
    <location>
        <begin position="22"/>
        <end position="881"/>
    </location>
</feature>
<keyword evidence="1" id="KW-0802">TPR repeat</keyword>
<feature type="signal peptide" evidence="3">
    <location>
        <begin position="1"/>
        <end position="21"/>
    </location>
</feature>
<proteinExistence type="predicted"/>
<evidence type="ECO:0000256" key="3">
    <source>
        <dbReference type="SAM" id="SignalP"/>
    </source>
</evidence>
<dbReference type="Gene3D" id="1.25.40.10">
    <property type="entry name" value="Tetratricopeptide repeat domain"/>
    <property type="match status" value="1"/>
</dbReference>
<evidence type="ECO:0000256" key="1">
    <source>
        <dbReference type="PROSITE-ProRule" id="PRU00339"/>
    </source>
</evidence>
<evidence type="ECO:0000313" key="5">
    <source>
        <dbReference type="Proteomes" id="UP001165060"/>
    </source>
</evidence>
<feature type="compositionally biased region" description="Gly residues" evidence="2">
    <location>
        <begin position="299"/>
        <end position="315"/>
    </location>
</feature>
<protein>
    <submittedName>
        <fullName evidence="4">Uncharacterized protein</fullName>
    </submittedName>
</protein>
<organism evidence="4 5">
    <name type="scientific">Tetraparma gracilis</name>
    <dbReference type="NCBI Taxonomy" id="2962635"/>
    <lineage>
        <taxon>Eukaryota</taxon>
        <taxon>Sar</taxon>
        <taxon>Stramenopiles</taxon>
        <taxon>Ochrophyta</taxon>
        <taxon>Bolidophyceae</taxon>
        <taxon>Parmales</taxon>
        <taxon>Triparmaceae</taxon>
        <taxon>Tetraparma</taxon>
    </lineage>
</organism>
<evidence type="ECO:0000256" key="2">
    <source>
        <dbReference type="SAM" id="MobiDB-lite"/>
    </source>
</evidence>
<evidence type="ECO:0000313" key="4">
    <source>
        <dbReference type="EMBL" id="GMI30021.1"/>
    </source>
</evidence>
<feature type="repeat" description="TPR" evidence="1">
    <location>
        <begin position="184"/>
        <end position="217"/>
    </location>
</feature>
<sequence>MFPLVVCFLFALLASPRPCGGSNQDDNLNSILGLSRSPLPPPLDTTTNQIQVPSASASDAPLASNYLAGFQLLPDGTVSQVAVNLPETELPIEWRRQMSLGAEQMRARRYAEAAAIFQHVFESPHMYGRMGESNRYSLLLSYGRALVMSMSVDGQNAASTKSRQASALAETLFSRAIGLSDTPRDAFYSLGELKVRRGDVKGALTDFKNCLYHRPDSVEGLQAVGSLYILMGDLPLGRLYLSKALELWEAEGSNLIAEMQAKGEGGGGGDMYHWLLDYLLSSFEAEPQWREVEFREGGAEPGGGGAGGAEPRVGGGSRQTPFDFAMLSYFVHEEESFSARMHYDFGISLFDLGVWEIARMHMDTYGVQKLMRQASSSEEAFLSVMRLRVALDFPLVVDEKEQVEELWDAMGRRFVDFLRNGVPKPPVEELQDSVTTLPMLHYHSVGGGGKVGTEERLEILEDIQSVLRQSSPFLDRVAPHLEGGKRTGGKRIKVGIVSQSFCSHPVGRVTLPLISSLPRDKFRVNVFALPTIVDSWAQAISWSADGYHPLPMDFVEASNILADAKLDVLLFPDHPDSVTALLSYQRLAPVQIAYYVRGAIDDSGLAPQDYYLLPSILSLPHTQSKTHQLVQVNGLGLPFDPPRDFVPTTGAFEVKGRKFYANENLYLVTSSVPSSIQPGWDDIIVGIIKQDPDAIVILVPDSAETKLATPTSSEVSAKLGPQQWCNRLVTRIKGKLEEPESERLMLMEPLNVEERVNLLALTSCVLDLTGGGIGLVEAIALKVPVVGNCGGGADGGPESMACALNKVVGGDAERYSNVLEGGPGFVETAVKIGRDRDVRRKVVKAIAAAEDGGGLKDVHQELGSVEGGEDVARFLLKVAAK</sequence>
<name>A0ABQ6MQ87_9STRA</name>